<evidence type="ECO:0008006" key="4">
    <source>
        <dbReference type="Google" id="ProtNLM"/>
    </source>
</evidence>
<comment type="caution">
    <text evidence="2">The sequence shown here is derived from an EMBL/GenBank/DDBJ whole genome shotgun (WGS) entry which is preliminary data.</text>
</comment>
<dbReference type="PANTHER" id="PTHR21381:SF3">
    <property type="entry name" value="SGC REGION PROTEIN SGCQ-RELATED"/>
    <property type="match status" value="1"/>
</dbReference>
<feature type="non-terminal residue" evidence="2">
    <location>
        <position position="1"/>
    </location>
</feature>
<name>A0ABD0QR80_CIRMR</name>
<dbReference type="AlphaFoldDB" id="A0ABD0QR80"/>
<dbReference type="EMBL" id="JAMKFB020000007">
    <property type="protein sequence ID" value="KAL0188724.1"/>
    <property type="molecule type" value="Genomic_DNA"/>
</dbReference>
<reference evidence="2 3" key="1">
    <citation type="submission" date="2024-05" db="EMBL/GenBank/DDBJ databases">
        <title>Genome sequencing and assembly of Indian major carp, Cirrhinus mrigala (Hamilton, 1822).</title>
        <authorList>
            <person name="Mohindra V."/>
            <person name="Chowdhury L.M."/>
            <person name="Lal K."/>
            <person name="Jena J.K."/>
        </authorList>
    </citation>
    <scope>NUCLEOTIDE SEQUENCE [LARGE SCALE GENOMIC DNA]</scope>
    <source>
        <strain evidence="2">CM1030</strain>
        <tissue evidence="2">Blood</tissue>
    </source>
</reference>
<dbReference type="InterPro" id="IPR005137">
    <property type="entry name" value="BtpA"/>
</dbReference>
<accession>A0ABD0QR80</accession>
<gene>
    <name evidence="2" type="ORF">M9458_015823</name>
</gene>
<keyword evidence="3" id="KW-1185">Reference proteome</keyword>
<dbReference type="InterPro" id="IPR011060">
    <property type="entry name" value="RibuloseP-bd_barrel"/>
</dbReference>
<evidence type="ECO:0000256" key="1">
    <source>
        <dbReference type="ARBA" id="ARBA00006007"/>
    </source>
</evidence>
<dbReference type="PANTHER" id="PTHR21381">
    <property type="entry name" value="ZGC:162297"/>
    <property type="match status" value="1"/>
</dbReference>
<evidence type="ECO:0000313" key="2">
    <source>
        <dbReference type="EMBL" id="KAL0188724.1"/>
    </source>
</evidence>
<evidence type="ECO:0000313" key="3">
    <source>
        <dbReference type="Proteomes" id="UP001529510"/>
    </source>
</evidence>
<organism evidence="2 3">
    <name type="scientific">Cirrhinus mrigala</name>
    <name type="common">Mrigala</name>
    <dbReference type="NCBI Taxonomy" id="683832"/>
    <lineage>
        <taxon>Eukaryota</taxon>
        <taxon>Metazoa</taxon>
        <taxon>Chordata</taxon>
        <taxon>Craniata</taxon>
        <taxon>Vertebrata</taxon>
        <taxon>Euteleostomi</taxon>
        <taxon>Actinopterygii</taxon>
        <taxon>Neopterygii</taxon>
        <taxon>Teleostei</taxon>
        <taxon>Ostariophysi</taxon>
        <taxon>Cypriniformes</taxon>
        <taxon>Cyprinidae</taxon>
        <taxon>Labeoninae</taxon>
        <taxon>Labeonini</taxon>
        <taxon>Cirrhinus</taxon>
    </lineage>
</organism>
<sequence>SICVSEVTKSVRIPVLIGSGVTHDNVEHYLQASAMIIGSHFKKGGYWANGVDAERVKRFMGKMHEVRE</sequence>
<comment type="similarity">
    <text evidence="1">Belongs to the BtpA family.</text>
</comment>
<protein>
    <recommendedName>
        <fullName evidence="4">BtpA family membrane complex biogenesis protein</fullName>
    </recommendedName>
</protein>
<dbReference type="Proteomes" id="UP001529510">
    <property type="component" value="Unassembled WGS sequence"/>
</dbReference>
<dbReference type="Pfam" id="PF03437">
    <property type="entry name" value="BtpA"/>
    <property type="match status" value="1"/>
</dbReference>
<dbReference type="SUPFAM" id="SSF51366">
    <property type="entry name" value="Ribulose-phoshate binding barrel"/>
    <property type="match status" value="1"/>
</dbReference>
<proteinExistence type="inferred from homology"/>